<dbReference type="Gene3D" id="3.90.76.10">
    <property type="entry name" value="Dipeptide-binding Protein, Domain 1"/>
    <property type="match status" value="1"/>
</dbReference>
<dbReference type="InterPro" id="IPR000914">
    <property type="entry name" value="SBP_5_dom"/>
</dbReference>
<dbReference type="SUPFAM" id="SSF53850">
    <property type="entry name" value="Periplasmic binding protein-like II"/>
    <property type="match status" value="1"/>
</dbReference>
<evidence type="ECO:0000256" key="2">
    <source>
        <dbReference type="ARBA" id="ARBA00022448"/>
    </source>
</evidence>
<dbReference type="InterPro" id="IPR039424">
    <property type="entry name" value="SBP_5"/>
</dbReference>
<gene>
    <name evidence="5" type="ORF">GWO12_09390</name>
</gene>
<feature type="domain" description="Solute-binding protein family 5" evidence="4">
    <location>
        <begin position="74"/>
        <end position="439"/>
    </location>
</feature>
<evidence type="ECO:0000256" key="1">
    <source>
        <dbReference type="ARBA" id="ARBA00005695"/>
    </source>
</evidence>
<evidence type="ECO:0000313" key="6">
    <source>
        <dbReference type="Proteomes" id="UP000702544"/>
    </source>
</evidence>
<dbReference type="GO" id="GO:0015833">
    <property type="term" value="P:peptide transport"/>
    <property type="evidence" value="ECO:0007669"/>
    <property type="project" value="TreeGrafter"/>
</dbReference>
<name>A0AAE4Z7X2_9BACT</name>
<accession>A0AAE4Z7X2</accession>
<dbReference type="PIRSF" id="PIRSF002741">
    <property type="entry name" value="MppA"/>
    <property type="match status" value="1"/>
</dbReference>
<reference evidence="5 6" key="1">
    <citation type="submission" date="2020-01" db="EMBL/GenBank/DDBJ databases">
        <title>Genomes assembled from Gulf of Kutch pelagic sediment metagenomes.</title>
        <authorList>
            <person name="Chandrashekar M."/>
            <person name="Mahajan M.S."/>
            <person name="Dave K.J."/>
            <person name="Vatsa P."/>
            <person name="Nathani N.M."/>
        </authorList>
    </citation>
    <scope>NUCLEOTIDE SEQUENCE [LARGE SCALE GENOMIC DNA]</scope>
    <source>
        <strain evidence="5">KS3-K002</strain>
    </source>
</reference>
<evidence type="ECO:0000256" key="3">
    <source>
        <dbReference type="ARBA" id="ARBA00022729"/>
    </source>
</evidence>
<dbReference type="GO" id="GO:0043190">
    <property type="term" value="C:ATP-binding cassette (ABC) transporter complex"/>
    <property type="evidence" value="ECO:0007669"/>
    <property type="project" value="InterPro"/>
</dbReference>
<proteinExistence type="inferred from homology"/>
<dbReference type="Proteomes" id="UP000702544">
    <property type="component" value="Unassembled WGS sequence"/>
</dbReference>
<evidence type="ECO:0000259" key="4">
    <source>
        <dbReference type="Pfam" id="PF00496"/>
    </source>
</evidence>
<protein>
    <recommendedName>
        <fullName evidence="4">Solute-binding protein family 5 domain-containing protein</fullName>
    </recommendedName>
</protein>
<keyword evidence="2" id="KW-0813">Transport</keyword>
<dbReference type="GO" id="GO:1904680">
    <property type="term" value="F:peptide transmembrane transporter activity"/>
    <property type="evidence" value="ECO:0007669"/>
    <property type="project" value="TreeGrafter"/>
</dbReference>
<dbReference type="Gene3D" id="3.10.105.10">
    <property type="entry name" value="Dipeptide-binding Protein, Domain 3"/>
    <property type="match status" value="1"/>
</dbReference>
<dbReference type="InterPro" id="IPR030678">
    <property type="entry name" value="Peptide/Ni-bd"/>
</dbReference>
<dbReference type="Gene3D" id="3.40.190.10">
    <property type="entry name" value="Periplasmic binding protein-like II"/>
    <property type="match status" value="1"/>
</dbReference>
<comment type="caution">
    <text evidence="5">The sequence shown here is derived from an EMBL/GenBank/DDBJ whole genome shotgun (WGS) entry which is preliminary data.</text>
</comment>
<sequence length="528" mass="58870">MDVAPVAIRRAACCLAVAALGCAGDDAASERTVVVAFNAEMQAFNPLVNTDLNTSEVINYMLFTPLIQYDSAFEPRPYLASHWDLDSTGVTFHLHRNVRWHDGAPVTAHDVAFTFERAKNPETASVLASVFLDRVSAATVIDSFTVRFEFTGPHARPLDGFWWPPVPRHILEDVPPPELVRADFNRRPVGSGPFLFVDWEPGVSVTLERVPDFPESLGGPANLDRVLFRFVAEPTTLLSETLTGAIDVNGSVFPHQAAELERASGVRLLHWPSREYYYIGWNVRDPTFADPRVRRALTMALDRRELIDALLFEYAVPATGAIAPWHPMHADISPLPHDPAAAAAALDAAGWRDRDGDGVRENEVGTPFRFTLMTNHENPVRTDIAQVAQAALARVGVQADVRTMEWQTLLARHRARDFDAVVQSWVLDNFRVDPFSLFHSSQAERAGSYNRSGLQDPRVDRAMEAALAAEDEETARRAWREFSLALQQAQPFTFLMWLDELAAVSDRLDGVEMDARGTLVGVARWRKR</sequence>
<organism evidence="5 6">
    <name type="scientific">Candidatus Kutchimonas denitrificans</name>
    <dbReference type="NCBI Taxonomy" id="3056748"/>
    <lineage>
        <taxon>Bacteria</taxon>
        <taxon>Pseudomonadati</taxon>
        <taxon>Gemmatimonadota</taxon>
        <taxon>Gemmatimonadia</taxon>
        <taxon>Candidatus Palauibacterales</taxon>
        <taxon>Candidatus Palauibacteraceae</taxon>
        <taxon>Candidatus Kutchimonas</taxon>
    </lineage>
</organism>
<dbReference type="EMBL" id="JAACAK010000070">
    <property type="protein sequence ID" value="NIR75308.1"/>
    <property type="molecule type" value="Genomic_DNA"/>
</dbReference>
<dbReference type="PANTHER" id="PTHR30290">
    <property type="entry name" value="PERIPLASMIC BINDING COMPONENT OF ABC TRANSPORTER"/>
    <property type="match status" value="1"/>
</dbReference>
<dbReference type="GO" id="GO:0030288">
    <property type="term" value="C:outer membrane-bounded periplasmic space"/>
    <property type="evidence" value="ECO:0007669"/>
    <property type="project" value="UniProtKB-ARBA"/>
</dbReference>
<keyword evidence="3" id="KW-0732">Signal</keyword>
<dbReference type="AlphaFoldDB" id="A0AAE4Z7X2"/>
<evidence type="ECO:0000313" key="5">
    <source>
        <dbReference type="EMBL" id="NIR75308.1"/>
    </source>
</evidence>
<dbReference type="Pfam" id="PF00496">
    <property type="entry name" value="SBP_bac_5"/>
    <property type="match status" value="1"/>
</dbReference>
<dbReference type="PANTHER" id="PTHR30290:SF9">
    <property type="entry name" value="OLIGOPEPTIDE-BINDING PROTEIN APPA"/>
    <property type="match status" value="1"/>
</dbReference>
<comment type="similarity">
    <text evidence="1">Belongs to the bacterial solute-binding protein 5 family.</text>
</comment>